<reference evidence="1 2" key="1">
    <citation type="submission" date="2018-06" db="EMBL/GenBank/DDBJ databases">
        <title>Comparative genomics reveals the genomic features of Rhizophagus irregularis, R. cerebriforme, R. diaphanum and Gigaspora rosea, and their symbiotic lifestyle signature.</title>
        <authorList>
            <person name="Morin E."/>
            <person name="San Clemente H."/>
            <person name="Chen E.C.H."/>
            <person name="De La Providencia I."/>
            <person name="Hainaut M."/>
            <person name="Kuo A."/>
            <person name="Kohler A."/>
            <person name="Murat C."/>
            <person name="Tang N."/>
            <person name="Roy S."/>
            <person name="Loubradou J."/>
            <person name="Henrissat B."/>
            <person name="Grigoriev I.V."/>
            <person name="Corradi N."/>
            <person name="Roux C."/>
            <person name="Martin F.M."/>
        </authorList>
    </citation>
    <scope>NUCLEOTIDE SEQUENCE [LARGE SCALE GENOMIC DNA]</scope>
    <source>
        <strain evidence="1 2">DAOM 227022</strain>
    </source>
</reference>
<proteinExistence type="predicted"/>
<evidence type="ECO:0000313" key="2">
    <source>
        <dbReference type="Proteomes" id="UP000265703"/>
    </source>
</evidence>
<dbReference type="Proteomes" id="UP000265703">
    <property type="component" value="Unassembled WGS sequence"/>
</dbReference>
<accession>A0A397TI22</accession>
<protein>
    <submittedName>
        <fullName evidence="1">Uncharacterized protein</fullName>
    </submittedName>
</protein>
<evidence type="ECO:0000313" key="1">
    <source>
        <dbReference type="EMBL" id="RIA96145.1"/>
    </source>
</evidence>
<comment type="caution">
    <text evidence="1">The sequence shown here is derived from an EMBL/GenBank/DDBJ whole genome shotgun (WGS) entry which is preliminary data.</text>
</comment>
<gene>
    <name evidence="1" type="ORF">C1645_815844</name>
</gene>
<dbReference type="AlphaFoldDB" id="A0A397TI22"/>
<sequence>MYRREPIRGLLFVPRPDDDEKNNFNHFDNTTLIKNQLFWQDLLKEREHLGFNSISLNYGMWETKQARSEDKYIQNCHGHVHLNFDDIGWEDLKTKISEDSGFTSLSVRSEPQLMVESSTKLAGKLDNVVTALSETNSVLFETNSALSKLVDLLTPKEHSNAKND</sequence>
<name>A0A397TI22_9GLOM</name>
<dbReference type="EMBL" id="QKYT01000050">
    <property type="protein sequence ID" value="RIA96145.1"/>
    <property type="molecule type" value="Genomic_DNA"/>
</dbReference>
<dbReference type="OrthoDB" id="2389543at2759"/>
<organism evidence="1 2">
    <name type="scientific">Glomus cerebriforme</name>
    <dbReference type="NCBI Taxonomy" id="658196"/>
    <lineage>
        <taxon>Eukaryota</taxon>
        <taxon>Fungi</taxon>
        <taxon>Fungi incertae sedis</taxon>
        <taxon>Mucoromycota</taxon>
        <taxon>Glomeromycotina</taxon>
        <taxon>Glomeromycetes</taxon>
        <taxon>Glomerales</taxon>
        <taxon>Glomeraceae</taxon>
        <taxon>Glomus</taxon>
    </lineage>
</organism>
<keyword evidence="2" id="KW-1185">Reference proteome</keyword>